<gene>
    <name evidence="2" type="ORF">WA026_008764</name>
</gene>
<organism evidence="2 3">
    <name type="scientific">Henosepilachna vigintioctopunctata</name>
    <dbReference type="NCBI Taxonomy" id="420089"/>
    <lineage>
        <taxon>Eukaryota</taxon>
        <taxon>Metazoa</taxon>
        <taxon>Ecdysozoa</taxon>
        <taxon>Arthropoda</taxon>
        <taxon>Hexapoda</taxon>
        <taxon>Insecta</taxon>
        <taxon>Pterygota</taxon>
        <taxon>Neoptera</taxon>
        <taxon>Endopterygota</taxon>
        <taxon>Coleoptera</taxon>
        <taxon>Polyphaga</taxon>
        <taxon>Cucujiformia</taxon>
        <taxon>Coccinelloidea</taxon>
        <taxon>Coccinellidae</taxon>
        <taxon>Epilachninae</taxon>
        <taxon>Epilachnini</taxon>
        <taxon>Henosepilachna</taxon>
    </lineage>
</organism>
<dbReference type="Gene3D" id="3.40.50.300">
    <property type="entry name" value="P-loop containing nucleotide triphosphate hydrolases"/>
    <property type="match status" value="1"/>
</dbReference>
<reference evidence="2 3" key="1">
    <citation type="submission" date="2023-03" db="EMBL/GenBank/DDBJ databases">
        <title>Genome insight into feeding habits of ladybird beetles.</title>
        <authorList>
            <person name="Li H.-S."/>
            <person name="Huang Y.-H."/>
            <person name="Pang H."/>
        </authorList>
    </citation>
    <scope>NUCLEOTIDE SEQUENCE [LARGE SCALE GENOMIC DNA]</scope>
    <source>
        <strain evidence="2">SYSU_2023b</strain>
        <tissue evidence="2">Whole body</tissue>
    </source>
</reference>
<dbReference type="PANTHER" id="PTHR10513:SF24">
    <property type="entry name" value="THYMIDINE KINASE 2, MITOCHONDRIAL"/>
    <property type="match status" value="1"/>
</dbReference>
<dbReference type="GO" id="GO:0019136">
    <property type="term" value="F:deoxynucleoside kinase activity"/>
    <property type="evidence" value="ECO:0007669"/>
    <property type="project" value="TreeGrafter"/>
</dbReference>
<dbReference type="FunFam" id="3.40.50.300:FF:001571">
    <property type="entry name" value="Deoxynucleoside kinase"/>
    <property type="match status" value="1"/>
</dbReference>
<evidence type="ECO:0000313" key="3">
    <source>
        <dbReference type="Proteomes" id="UP001431783"/>
    </source>
</evidence>
<dbReference type="PANTHER" id="PTHR10513">
    <property type="entry name" value="DEOXYNUCLEOSIDE KINASE"/>
    <property type="match status" value="1"/>
</dbReference>
<dbReference type="AlphaFoldDB" id="A0AAW1VD32"/>
<sequence length="284" mass="33009">MSKVLTNNGIHPADYVVLFCAGTKRVHGKTTNIPPSYLLLTSSNQFWRLVLNMTNPLICAESKKCRPFTVIVEGNIGCGKTTFLDYFKKYTNICILSEPIELWRNCKGHNLLGHMYSDPKNWSFTFQSYVQLTMLQHHTLPTNFPVKLMERSIYSARYCFVEKMKRDGLLSKPSATVIDEWFQWLIQNTPINVDLVVYLRSSPEIVHERIKKRNRSEEMAVPLEYLEQLHHLHEEWLYYKTLYHCPAPVLTIDANLDISSIAEEYEKCEPHILNKLPLRTSVGL</sequence>
<evidence type="ECO:0000313" key="2">
    <source>
        <dbReference type="EMBL" id="KAK9889955.1"/>
    </source>
</evidence>
<dbReference type="InterPro" id="IPR031314">
    <property type="entry name" value="DNK_dom"/>
</dbReference>
<dbReference type="GO" id="GO:0005739">
    <property type="term" value="C:mitochondrion"/>
    <property type="evidence" value="ECO:0007669"/>
    <property type="project" value="TreeGrafter"/>
</dbReference>
<keyword evidence="3" id="KW-1185">Reference proteome</keyword>
<comment type="caution">
    <text evidence="2">The sequence shown here is derived from an EMBL/GenBank/DDBJ whole genome shotgun (WGS) entry which is preliminary data.</text>
</comment>
<dbReference type="CDD" id="cd01673">
    <property type="entry name" value="dNK"/>
    <property type="match status" value="1"/>
</dbReference>
<accession>A0AAW1VD32</accession>
<dbReference type="Proteomes" id="UP001431783">
    <property type="component" value="Unassembled WGS sequence"/>
</dbReference>
<dbReference type="EMBL" id="JARQZJ010000124">
    <property type="protein sequence ID" value="KAK9889955.1"/>
    <property type="molecule type" value="Genomic_DNA"/>
</dbReference>
<dbReference type="InterPro" id="IPR027417">
    <property type="entry name" value="P-loop_NTPase"/>
</dbReference>
<name>A0AAW1VD32_9CUCU</name>
<dbReference type="InterPro" id="IPR050566">
    <property type="entry name" value="Deoxyribonucleoside_kinase"/>
</dbReference>
<dbReference type="Pfam" id="PF01712">
    <property type="entry name" value="dNK"/>
    <property type="match status" value="1"/>
</dbReference>
<dbReference type="SUPFAM" id="SSF52540">
    <property type="entry name" value="P-loop containing nucleoside triphosphate hydrolases"/>
    <property type="match status" value="1"/>
</dbReference>
<protein>
    <recommendedName>
        <fullName evidence="1">Deoxynucleoside kinase domain-containing protein</fullName>
    </recommendedName>
</protein>
<proteinExistence type="predicted"/>
<feature type="domain" description="Deoxynucleoside kinase" evidence="1">
    <location>
        <begin position="71"/>
        <end position="268"/>
    </location>
</feature>
<evidence type="ECO:0000259" key="1">
    <source>
        <dbReference type="Pfam" id="PF01712"/>
    </source>
</evidence>